<dbReference type="PANTHER" id="PTHR43333">
    <property type="entry name" value="2-HACID_DH_C DOMAIN-CONTAINING PROTEIN"/>
    <property type="match status" value="1"/>
</dbReference>
<comment type="similarity">
    <text evidence="1 4">Belongs to the D-isomer specific 2-hydroxyacid dehydrogenase family.</text>
</comment>
<dbReference type="Proteomes" id="UP000559182">
    <property type="component" value="Unassembled WGS sequence"/>
</dbReference>
<evidence type="ECO:0000256" key="4">
    <source>
        <dbReference type="RuleBase" id="RU003719"/>
    </source>
</evidence>
<sequence length="327" mass="35072">MTSNPPVIAVLVADADDRPPGLAALASRATLRYTDAAGLGAALEGAEALFLWDFFSTAVRDVWRHCGDLRWIHVAAAGVDKLLFPELRDSEVVVTNARGIFDRPIAEFVLASVLAHLKLMREGLELQRAHEWRHRETRPLRGRRALIVGTGSIGREIARLLRAVDVDVTGAGRTAREGDPDFGSVIASSTLSKHVGDFDVVVNVTPLTDDTRNLFDRNVFAAMSPSAYFVNVGRGQSVVEADLVAALQAGALAGAALDVFQQEPLPAESPLWDVPGLTISPHLSGDSTGWLDALAAQFVELADRWLAGDPLPHPVDKQLGFVPSAGQ</sequence>
<keyword evidence="3" id="KW-0520">NAD</keyword>
<dbReference type="AlphaFoldDB" id="A0A839N869"/>
<dbReference type="SUPFAM" id="SSF51735">
    <property type="entry name" value="NAD(P)-binding Rossmann-fold domains"/>
    <property type="match status" value="1"/>
</dbReference>
<evidence type="ECO:0000256" key="1">
    <source>
        <dbReference type="ARBA" id="ARBA00005854"/>
    </source>
</evidence>
<evidence type="ECO:0000259" key="5">
    <source>
        <dbReference type="Pfam" id="PF00389"/>
    </source>
</evidence>
<dbReference type="EMBL" id="JACHVQ010000001">
    <property type="protein sequence ID" value="MBB2891405.1"/>
    <property type="molecule type" value="Genomic_DNA"/>
</dbReference>
<dbReference type="Pfam" id="PF00389">
    <property type="entry name" value="2-Hacid_dh"/>
    <property type="match status" value="1"/>
</dbReference>
<gene>
    <name evidence="7" type="ORF">FHU39_001389</name>
</gene>
<accession>A0A839N869</accession>
<feature type="domain" description="D-isomer specific 2-hydroxyacid dehydrogenase NAD-binding" evidence="6">
    <location>
        <begin position="111"/>
        <end position="284"/>
    </location>
</feature>
<protein>
    <submittedName>
        <fullName evidence="7">Phosphoglycerate dehydrogenase-like enzyme</fullName>
    </submittedName>
</protein>
<keyword evidence="2 4" id="KW-0560">Oxidoreductase</keyword>
<evidence type="ECO:0000313" key="7">
    <source>
        <dbReference type="EMBL" id="MBB2891405.1"/>
    </source>
</evidence>
<evidence type="ECO:0000259" key="6">
    <source>
        <dbReference type="Pfam" id="PF02826"/>
    </source>
</evidence>
<dbReference type="InterPro" id="IPR006139">
    <property type="entry name" value="D-isomer_2_OHA_DH_cat_dom"/>
</dbReference>
<dbReference type="RefSeq" id="WP_343065767.1">
    <property type="nucleotide sequence ID" value="NZ_JACHVQ010000001.1"/>
</dbReference>
<dbReference type="GO" id="GO:0016616">
    <property type="term" value="F:oxidoreductase activity, acting on the CH-OH group of donors, NAD or NADP as acceptor"/>
    <property type="evidence" value="ECO:0007669"/>
    <property type="project" value="InterPro"/>
</dbReference>
<dbReference type="Gene3D" id="3.40.50.720">
    <property type="entry name" value="NAD(P)-binding Rossmann-like Domain"/>
    <property type="match status" value="2"/>
</dbReference>
<dbReference type="CDD" id="cd05300">
    <property type="entry name" value="2-Hacid_dh_1"/>
    <property type="match status" value="1"/>
</dbReference>
<evidence type="ECO:0000256" key="2">
    <source>
        <dbReference type="ARBA" id="ARBA00023002"/>
    </source>
</evidence>
<reference evidence="7 8" key="1">
    <citation type="submission" date="2020-08" db="EMBL/GenBank/DDBJ databases">
        <title>Sequencing the genomes of 1000 actinobacteria strains.</title>
        <authorList>
            <person name="Klenk H.-P."/>
        </authorList>
    </citation>
    <scope>NUCLEOTIDE SEQUENCE [LARGE SCALE GENOMIC DNA]</scope>
    <source>
        <strain evidence="7 8">DSM 105369</strain>
    </source>
</reference>
<evidence type="ECO:0000313" key="8">
    <source>
        <dbReference type="Proteomes" id="UP000559182"/>
    </source>
</evidence>
<proteinExistence type="inferred from homology"/>
<name>A0A839N869_9MICO</name>
<evidence type="ECO:0000256" key="3">
    <source>
        <dbReference type="ARBA" id="ARBA00023027"/>
    </source>
</evidence>
<dbReference type="Pfam" id="PF02826">
    <property type="entry name" value="2-Hacid_dh_C"/>
    <property type="match status" value="1"/>
</dbReference>
<dbReference type="PANTHER" id="PTHR43333:SF1">
    <property type="entry name" value="D-ISOMER SPECIFIC 2-HYDROXYACID DEHYDROGENASE NAD-BINDING DOMAIN-CONTAINING PROTEIN"/>
    <property type="match status" value="1"/>
</dbReference>
<dbReference type="InterPro" id="IPR006140">
    <property type="entry name" value="D-isomer_DH_NAD-bd"/>
</dbReference>
<organism evidence="7 8">
    <name type="scientific">Flexivirga oryzae</name>
    <dbReference type="NCBI Taxonomy" id="1794944"/>
    <lineage>
        <taxon>Bacteria</taxon>
        <taxon>Bacillati</taxon>
        <taxon>Actinomycetota</taxon>
        <taxon>Actinomycetes</taxon>
        <taxon>Micrococcales</taxon>
        <taxon>Dermacoccaceae</taxon>
        <taxon>Flexivirga</taxon>
    </lineage>
</organism>
<comment type="caution">
    <text evidence="7">The sequence shown here is derived from an EMBL/GenBank/DDBJ whole genome shotgun (WGS) entry which is preliminary data.</text>
</comment>
<dbReference type="InterPro" id="IPR036291">
    <property type="entry name" value="NAD(P)-bd_dom_sf"/>
</dbReference>
<keyword evidence="8" id="KW-1185">Reference proteome</keyword>
<dbReference type="GO" id="GO:0051287">
    <property type="term" value="F:NAD binding"/>
    <property type="evidence" value="ECO:0007669"/>
    <property type="project" value="InterPro"/>
</dbReference>
<feature type="domain" description="D-isomer specific 2-hydroxyacid dehydrogenase catalytic" evidence="5">
    <location>
        <begin position="38"/>
        <end position="315"/>
    </location>
</feature>
<dbReference type="SUPFAM" id="SSF52283">
    <property type="entry name" value="Formate/glycerate dehydrogenase catalytic domain-like"/>
    <property type="match status" value="1"/>
</dbReference>